<protein>
    <submittedName>
        <fullName evidence="1">Type II toxin-antitoxin system PemK/MazF family toxin</fullName>
    </submittedName>
</protein>
<reference evidence="1" key="1">
    <citation type="submission" date="2025-01" db="EMBL/GenBank/DDBJ databases">
        <authorList>
            <person name="Sun R."/>
            <person name="Lian X."/>
        </authorList>
    </citation>
    <scope>NUCLEOTIDE SEQUENCE</scope>
    <source>
        <strain evidence="1">PS2Canimalfeces12</strain>
    </source>
</reference>
<dbReference type="EMBL" id="CP180600">
    <property type="protein sequence ID" value="XOW91050.1"/>
    <property type="molecule type" value="Genomic_DNA"/>
</dbReference>
<proteinExistence type="predicted"/>
<evidence type="ECO:0000313" key="1">
    <source>
        <dbReference type="EMBL" id="XOW91050.1"/>
    </source>
</evidence>
<dbReference type="Proteomes" id="UP001481170">
    <property type="component" value="Chromosome"/>
</dbReference>
<evidence type="ECO:0000313" key="2">
    <source>
        <dbReference type="Proteomes" id="UP001481170"/>
    </source>
</evidence>
<name>A0ACD5GAE3_ECOLX</name>
<organism evidence="1 2">
    <name type="scientific">Escherichia coli</name>
    <dbReference type="NCBI Taxonomy" id="562"/>
    <lineage>
        <taxon>Bacteria</taxon>
        <taxon>Pseudomonadati</taxon>
        <taxon>Pseudomonadota</taxon>
        <taxon>Gammaproteobacteria</taxon>
        <taxon>Enterobacterales</taxon>
        <taxon>Enterobacteriaceae</taxon>
        <taxon>Escherichia</taxon>
    </lineage>
</organism>
<accession>A0ACD5GAE3</accession>
<sequence length="144" mass="16421">MPISYHPKPGQLMLCDFSQGFKEPEMVKSSRPVIILSGNIAGRANLATVVACSTVEPDVIRNYHYKLPAHSMPKTKHFMGRNTWVKGDMVYTVAFHRLDAVCIGRDDRGKRMYYTARLGREQMSEIYRCVLHGMGMSFLCQYIV</sequence>
<gene>
    <name evidence="1" type="ORF">ABTZ31_017550</name>
</gene>